<accession>A0ABD5MD01</accession>
<evidence type="ECO:0000259" key="3">
    <source>
        <dbReference type="Pfam" id="PF10633"/>
    </source>
</evidence>
<evidence type="ECO:0000259" key="2">
    <source>
        <dbReference type="Pfam" id="PF07705"/>
    </source>
</evidence>
<gene>
    <name evidence="4" type="ORF">OS889_02680</name>
</gene>
<proteinExistence type="predicted"/>
<evidence type="ECO:0000313" key="4">
    <source>
        <dbReference type="EMBL" id="MFA1609911.1"/>
    </source>
</evidence>
<dbReference type="InterPro" id="IPR013783">
    <property type="entry name" value="Ig-like_fold"/>
</dbReference>
<evidence type="ECO:0000313" key="5">
    <source>
        <dbReference type="Proteomes" id="UP001570511"/>
    </source>
</evidence>
<dbReference type="Proteomes" id="UP001570511">
    <property type="component" value="Unassembled WGS sequence"/>
</dbReference>
<organism evidence="4 5">
    <name type="scientific">Halobellus rubicundus</name>
    <dbReference type="NCBI Taxonomy" id="2996466"/>
    <lineage>
        <taxon>Archaea</taxon>
        <taxon>Methanobacteriati</taxon>
        <taxon>Methanobacteriota</taxon>
        <taxon>Stenosarchaea group</taxon>
        <taxon>Halobacteria</taxon>
        <taxon>Halobacteriales</taxon>
        <taxon>Haloferacaceae</taxon>
        <taxon>Halobellus</taxon>
    </lineage>
</organism>
<evidence type="ECO:0000256" key="1">
    <source>
        <dbReference type="SAM" id="Phobius"/>
    </source>
</evidence>
<keyword evidence="1" id="KW-1133">Transmembrane helix</keyword>
<dbReference type="Pfam" id="PF07705">
    <property type="entry name" value="CARDB"/>
    <property type="match status" value="1"/>
</dbReference>
<dbReference type="Pfam" id="PF10633">
    <property type="entry name" value="NPCBM_assoc"/>
    <property type="match status" value="1"/>
</dbReference>
<comment type="caution">
    <text evidence="4">The sequence shown here is derived from an EMBL/GenBank/DDBJ whole genome shotgun (WGS) entry which is preliminary data.</text>
</comment>
<dbReference type="PANTHER" id="PTHR35902">
    <property type="entry name" value="S-LAYER DOMAIN-LIKE PROTEIN-RELATED"/>
    <property type="match status" value="1"/>
</dbReference>
<keyword evidence="1" id="KW-0812">Transmembrane</keyword>
<protein>
    <submittedName>
        <fullName evidence="4">CARDB domain-containing protein</fullName>
    </submittedName>
</protein>
<feature type="domain" description="Alpha-galactosidase NEW3" evidence="3">
    <location>
        <begin position="89"/>
        <end position="128"/>
    </location>
</feature>
<feature type="transmembrane region" description="Helical" evidence="1">
    <location>
        <begin position="505"/>
        <end position="526"/>
    </location>
</feature>
<feature type="domain" description="CARDB" evidence="2">
    <location>
        <begin position="405"/>
        <end position="467"/>
    </location>
</feature>
<reference evidence="4 5" key="1">
    <citation type="submission" date="2024-08" db="EMBL/GenBank/DDBJ databases">
        <title>Halobellus sp. MBLA0158 whole genome sequence.</title>
        <authorList>
            <person name="Hwang C.Y."/>
            <person name="Cho E.-S."/>
            <person name="Seo M.-J."/>
        </authorList>
    </citation>
    <scope>NUCLEOTIDE SEQUENCE [LARGE SCALE GENOMIC DNA]</scope>
    <source>
        <strain evidence="4 5">MBLA0158</strain>
    </source>
</reference>
<dbReference type="AlphaFoldDB" id="A0ABD5MD01"/>
<dbReference type="EMBL" id="JBGNYA010000001">
    <property type="protein sequence ID" value="MFA1609911.1"/>
    <property type="molecule type" value="Genomic_DNA"/>
</dbReference>
<dbReference type="InterPro" id="IPR011635">
    <property type="entry name" value="CARDB"/>
</dbReference>
<sequence length="528" mass="55574">MKRLALALLLVGSLFSVGAAAEVRGSPELHASLPDDTVVPGSETTLRVTVTNDGTLRSGERPALDEMATTARGVDVSLDAGGAPIEIDTGSRSIGRLRAGDQARIGFDVTVPEDAAPGTYALDLTATYEYYGTIDTGGTDTRYVERTRTRHFDLSVEVDDRAAFAVVATDADVRVGSVGTVNVTMRNVGSEAANATRVRLASEAPALRFGGTAEASRFAGDWAPGETRTLSYQVAAAPDAAVERHAVTAVATFEDDDGVAVESDRLGLGVVPRPEQTFRVVATERDVAVGEDGTVSLTLRNDGPLAVTDATVTVGSPRHLRVAGGANATRFLGDWAPGERRTVTYELRATEAAEPRNYSLPVSVGYRDADGDRATERVGPVGVRPAAEPTTLAVEPVNATLGIDAANAVRVRVRNVGDERLTDVRARLAVEDPYESDNPTSYVDSLAPGESTTMTFELTTPEDGVPTRDAIPLAVTADTPDDERVTYDGYYVPVTISDAGGATRLLPIVGVGAAALAALGGAWWWYER</sequence>
<dbReference type="PANTHER" id="PTHR35902:SF3">
    <property type="entry name" value="NPCBM-ASSOCIATED, NEW3 DOMAIN OF ALPHA-GALACTOSIDASE"/>
    <property type="match status" value="1"/>
</dbReference>
<keyword evidence="1" id="KW-0472">Membrane</keyword>
<dbReference type="InterPro" id="IPR018905">
    <property type="entry name" value="A-galactase_NEW3"/>
</dbReference>
<name>A0ABD5MD01_9EURY</name>
<dbReference type="RefSeq" id="WP_372387038.1">
    <property type="nucleotide sequence ID" value="NZ_JBGNYA010000001.1"/>
</dbReference>
<keyword evidence="5" id="KW-1185">Reference proteome</keyword>
<dbReference type="Gene3D" id="2.60.40.10">
    <property type="entry name" value="Immunoglobulins"/>
    <property type="match status" value="4"/>
</dbReference>